<accession>A0A9W7X6B7</accession>
<feature type="compositionally biased region" description="Low complexity" evidence="1">
    <location>
        <begin position="31"/>
        <end position="42"/>
    </location>
</feature>
<evidence type="ECO:0000313" key="3">
    <source>
        <dbReference type="Proteomes" id="UP001164776"/>
    </source>
</evidence>
<reference evidence="2 3" key="1">
    <citation type="submission" date="2022-10" db="EMBL/GenBank/DDBJ databases">
        <title>WGS assembly of Paspalum vaginatum 540-79.</title>
        <authorList>
            <person name="Sun G."/>
            <person name="Wase N."/>
            <person name="Shu S."/>
            <person name="Jenkins J."/>
            <person name="Zhou B."/>
            <person name="Torres-Rodriguez J."/>
            <person name="Chen C."/>
            <person name="Sandor L."/>
            <person name="Plott C."/>
            <person name="Yoshinga Y."/>
            <person name="Daum C."/>
            <person name="Qi P."/>
            <person name="Barry K."/>
            <person name="Lipzen A."/>
            <person name="Berry L."/>
            <person name="Pedersen C."/>
            <person name="Gottilla T."/>
            <person name="Foltz A."/>
            <person name="Yu H."/>
            <person name="O'Malley R."/>
            <person name="Zhang C."/>
            <person name="Devos K."/>
            <person name="Sigmon B."/>
            <person name="Yu B."/>
            <person name="Obata T."/>
            <person name="Schmutz J."/>
            <person name="Schnable J."/>
        </authorList>
    </citation>
    <scope>NUCLEOTIDE SEQUENCE [LARGE SCALE GENOMIC DNA]</scope>
    <source>
        <strain evidence="3">cv. 540-79</strain>
    </source>
</reference>
<organism evidence="2 3">
    <name type="scientific">Paspalum vaginatum</name>
    <name type="common">seashore paspalum</name>
    <dbReference type="NCBI Taxonomy" id="158149"/>
    <lineage>
        <taxon>Eukaryota</taxon>
        <taxon>Viridiplantae</taxon>
        <taxon>Streptophyta</taxon>
        <taxon>Embryophyta</taxon>
        <taxon>Tracheophyta</taxon>
        <taxon>Spermatophyta</taxon>
        <taxon>Magnoliopsida</taxon>
        <taxon>Liliopsida</taxon>
        <taxon>Poales</taxon>
        <taxon>Poaceae</taxon>
        <taxon>PACMAD clade</taxon>
        <taxon>Panicoideae</taxon>
        <taxon>Andropogonodae</taxon>
        <taxon>Paspaleae</taxon>
        <taxon>Paspalinae</taxon>
        <taxon>Paspalum</taxon>
    </lineage>
</organism>
<keyword evidence="3" id="KW-1185">Reference proteome</keyword>
<sequence length="66" mass="7008">MGQRPSAGVVRATYTIGVIQHNQQTPPKEVPTATSSPSTAAPFTPVSNVPLPILHRHCLDQAVAHQ</sequence>
<protein>
    <submittedName>
        <fullName evidence="2">Uncharacterized protein</fullName>
    </submittedName>
</protein>
<dbReference type="AlphaFoldDB" id="A0A9W7X6B7"/>
<gene>
    <name evidence="2" type="ORF">BS78_K146800</name>
</gene>
<feature type="region of interest" description="Disordered" evidence="1">
    <location>
        <begin position="22"/>
        <end position="47"/>
    </location>
</feature>
<evidence type="ECO:0000313" key="2">
    <source>
        <dbReference type="EMBL" id="KAJ1253948.1"/>
    </source>
</evidence>
<dbReference type="Proteomes" id="UP001164776">
    <property type="component" value="Unassembled WGS sequence"/>
</dbReference>
<evidence type="ECO:0000256" key="1">
    <source>
        <dbReference type="SAM" id="MobiDB-lite"/>
    </source>
</evidence>
<proteinExistence type="predicted"/>
<name>A0A9W7X6B7_9POAL</name>
<dbReference type="EMBL" id="MU630466">
    <property type="protein sequence ID" value="KAJ1253948.1"/>
    <property type="molecule type" value="Genomic_DNA"/>
</dbReference>
<comment type="caution">
    <text evidence="2">The sequence shown here is derived from an EMBL/GenBank/DDBJ whole genome shotgun (WGS) entry which is preliminary data.</text>
</comment>